<dbReference type="EMBL" id="CP144543">
    <property type="protein sequence ID" value="WVW83116.1"/>
    <property type="molecule type" value="Genomic_DNA"/>
</dbReference>
<dbReference type="STRING" id="1296100.A0A1B9FS99"/>
<dbReference type="GeneID" id="30212821"/>
<reference evidence="3" key="4">
    <citation type="submission" date="2024-02" db="EMBL/GenBank/DDBJ databases">
        <title>Comparative genomics of Cryptococcus and Kwoniella reveals pathogenesis evolution and contrasting modes of karyotype evolution via chromosome fusion or intercentromeric recombination.</title>
        <authorList>
            <person name="Coelho M.A."/>
            <person name="David-Palma M."/>
            <person name="Shea T."/>
            <person name="Bowers K."/>
            <person name="McGinley-Smith S."/>
            <person name="Mohammad A.W."/>
            <person name="Gnirke A."/>
            <person name="Yurkov A.M."/>
            <person name="Nowrousian M."/>
            <person name="Sun S."/>
            <person name="Cuomo C.A."/>
            <person name="Heitman J."/>
        </authorList>
    </citation>
    <scope>NUCLEOTIDE SEQUENCE</scope>
    <source>
        <strain evidence="3">CBS 10118</strain>
    </source>
</reference>
<dbReference type="RefSeq" id="XP_019042716.1">
    <property type="nucleotide sequence ID" value="XM_019195003.1"/>
</dbReference>
<feature type="compositionally biased region" description="Polar residues" evidence="1">
    <location>
        <begin position="403"/>
        <end position="412"/>
    </location>
</feature>
<evidence type="ECO:0000313" key="2">
    <source>
        <dbReference type="EMBL" id="OCF21646.1"/>
    </source>
</evidence>
<dbReference type="VEuPathDB" id="FungiDB:I302_08422"/>
<name>A0A1B9FS99_9TREE</name>
<feature type="compositionally biased region" description="Low complexity" evidence="1">
    <location>
        <begin position="1"/>
        <end position="31"/>
    </location>
</feature>
<evidence type="ECO:0000256" key="1">
    <source>
        <dbReference type="SAM" id="MobiDB-lite"/>
    </source>
</evidence>
<feature type="compositionally biased region" description="Low complexity" evidence="1">
    <location>
        <begin position="390"/>
        <end position="402"/>
    </location>
</feature>
<reference evidence="3" key="2">
    <citation type="submission" date="2013-07" db="EMBL/GenBank/DDBJ databases">
        <authorList>
            <consortium name="The Broad Institute Genome Sequencing Platform"/>
            <person name="Cuomo C."/>
            <person name="Litvintseva A."/>
            <person name="Chen Y."/>
            <person name="Heitman J."/>
            <person name="Sun S."/>
            <person name="Springer D."/>
            <person name="Dromer F."/>
            <person name="Young S.K."/>
            <person name="Zeng Q."/>
            <person name="Gargeya S."/>
            <person name="Fitzgerald M."/>
            <person name="Abouelleil A."/>
            <person name="Alvarado L."/>
            <person name="Berlin A.M."/>
            <person name="Chapman S.B."/>
            <person name="Dewar J."/>
            <person name="Goldberg J."/>
            <person name="Griggs A."/>
            <person name="Gujja S."/>
            <person name="Hansen M."/>
            <person name="Howarth C."/>
            <person name="Imamovic A."/>
            <person name="Larimer J."/>
            <person name="McCowan C."/>
            <person name="Murphy C."/>
            <person name="Pearson M."/>
            <person name="Priest M."/>
            <person name="Roberts A."/>
            <person name="Saif S."/>
            <person name="Shea T."/>
            <person name="Sykes S."/>
            <person name="Wortman J."/>
            <person name="Nusbaum C."/>
            <person name="Birren B."/>
        </authorList>
    </citation>
    <scope>NUCLEOTIDE SEQUENCE</scope>
    <source>
        <strain evidence="3">CBS 10118</strain>
    </source>
</reference>
<evidence type="ECO:0000313" key="4">
    <source>
        <dbReference type="Proteomes" id="UP000092730"/>
    </source>
</evidence>
<feature type="region of interest" description="Disordered" evidence="1">
    <location>
        <begin position="531"/>
        <end position="565"/>
    </location>
</feature>
<feature type="compositionally biased region" description="Polar residues" evidence="1">
    <location>
        <begin position="555"/>
        <end position="565"/>
    </location>
</feature>
<dbReference type="KEGG" id="kbi:30212821"/>
<dbReference type="AlphaFoldDB" id="A0A1B9FS99"/>
<feature type="region of interest" description="Disordered" evidence="1">
    <location>
        <begin position="249"/>
        <end position="412"/>
    </location>
</feature>
<feature type="region of interest" description="Disordered" evidence="1">
    <location>
        <begin position="48"/>
        <end position="147"/>
    </location>
</feature>
<protein>
    <submittedName>
        <fullName evidence="2">Uncharacterized protein</fullName>
    </submittedName>
</protein>
<sequence>MPRRNPPSTITLLLPSPSPSSSSSSSTKPILPDTPDIEVLILAKKLAAKKGQKFDIESYLSSDQLESYRTKYLGLPPKPKPKPKEATPPPPSVEPSTTTTAIDGTQPPTQTETQSDTPATPILEIQSPTPTPTGTGTPGTPAKKPFKFQIPDLSHLHWKQRAKRLAELQREAEMIANGEIPEPASSVVDDSILLGGKKGELTEKDKEGIRGSASYWNSLLISARKSRGPQWDYSLQQFQYDRFSSEYYTHGKDPRGSPILNGDKRELQDGEDLNPNEGEGDGVEGGVGNDNDINESPSKKRKLDLALSPVTSKLNGNHGDLEEGEGTDEENRKRIKSNSVSNSIPKQSPLVQSQHPNPSIPQAQPQRTPSQSQFSTSGIGIPIGRPSLPSTSSSQSSITQTTNPGMNPQSINPNILASLQQFQAQQPQGFNPSQLSGLNPQQLAGAGLNPQQFSGISALNSQQPGLGGLNPQQLGLNAQQLNGLNPQQLVGLQNMMSSMNPQFLQQMTGGMSQHGLTQGLGMGMGMISGFGGGQNQQGGPMLSGSGAGNGNWSSDFTNVNTNTNS</sequence>
<evidence type="ECO:0000313" key="3">
    <source>
        <dbReference type="EMBL" id="WVW83116.1"/>
    </source>
</evidence>
<reference evidence="2" key="3">
    <citation type="submission" date="2014-01" db="EMBL/GenBank/DDBJ databases">
        <title>Evolution of pathogenesis and genome organization in the Tremellales.</title>
        <authorList>
            <person name="Cuomo C."/>
            <person name="Litvintseva A."/>
            <person name="Heitman J."/>
            <person name="Chen Y."/>
            <person name="Sun S."/>
            <person name="Springer D."/>
            <person name="Dromer F."/>
            <person name="Young S."/>
            <person name="Zeng Q."/>
            <person name="Chapman S."/>
            <person name="Gujja S."/>
            <person name="Saif S."/>
            <person name="Birren B."/>
        </authorList>
    </citation>
    <scope>NUCLEOTIDE SEQUENCE</scope>
    <source>
        <strain evidence="2">CBS 10118</strain>
    </source>
</reference>
<feature type="compositionally biased region" description="Polar residues" evidence="1">
    <location>
        <begin position="337"/>
        <end position="378"/>
    </location>
</feature>
<gene>
    <name evidence="2" type="ORF">I302_08422</name>
    <name evidence="3" type="ORF">I302_105134</name>
</gene>
<reference evidence="2" key="1">
    <citation type="submission" date="2013-07" db="EMBL/GenBank/DDBJ databases">
        <title>The Genome Sequence of Cryptococcus bestiolae CBS10118.</title>
        <authorList>
            <consortium name="The Broad Institute Genome Sequencing Platform"/>
            <person name="Cuomo C."/>
            <person name="Litvintseva A."/>
            <person name="Chen Y."/>
            <person name="Heitman J."/>
            <person name="Sun S."/>
            <person name="Springer D."/>
            <person name="Dromer F."/>
            <person name="Young S.K."/>
            <person name="Zeng Q."/>
            <person name="Gargeya S."/>
            <person name="Fitzgerald M."/>
            <person name="Abouelleil A."/>
            <person name="Alvarado L."/>
            <person name="Berlin A.M."/>
            <person name="Chapman S.B."/>
            <person name="Dewar J."/>
            <person name="Goldberg J."/>
            <person name="Griggs A."/>
            <person name="Gujja S."/>
            <person name="Hansen M."/>
            <person name="Howarth C."/>
            <person name="Imamovic A."/>
            <person name="Larimer J."/>
            <person name="McCowan C."/>
            <person name="Murphy C."/>
            <person name="Pearson M."/>
            <person name="Priest M."/>
            <person name="Roberts A."/>
            <person name="Saif S."/>
            <person name="Shea T."/>
            <person name="Sykes S."/>
            <person name="Wortman J."/>
            <person name="Nusbaum C."/>
            <person name="Birren B."/>
        </authorList>
    </citation>
    <scope>NUCLEOTIDE SEQUENCE [LARGE SCALE GENOMIC DNA]</scope>
    <source>
        <strain evidence="2">CBS 10118</strain>
    </source>
</reference>
<organism evidence="2">
    <name type="scientific">Kwoniella bestiolae CBS 10118</name>
    <dbReference type="NCBI Taxonomy" id="1296100"/>
    <lineage>
        <taxon>Eukaryota</taxon>
        <taxon>Fungi</taxon>
        <taxon>Dikarya</taxon>
        <taxon>Basidiomycota</taxon>
        <taxon>Agaricomycotina</taxon>
        <taxon>Tremellomycetes</taxon>
        <taxon>Tremellales</taxon>
        <taxon>Cryptococcaceae</taxon>
        <taxon>Kwoniella</taxon>
    </lineage>
</organism>
<feature type="compositionally biased region" description="Acidic residues" evidence="1">
    <location>
        <begin position="269"/>
        <end position="282"/>
    </location>
</feature>
<proteinExistence type="predicted"/>
<keyword evidence="4" id="KW-1185">Reference proteome</keyword>
<feature type="compositionally biased region" description="Low complexity" evidence="1">
    <location>
        <begin position="132"/>
        <end position="141"/>
    </location>
</feature>
<accession>A0A1B9FS99</accession>
<dbReference type="OrthoDB" id="5550090at2759"/>
<feature type="compositionally biased region" description="Polar residues" evidence="1">
    <location>
        <begin position="102"/>
        <end position="118"/>
    </location>
</feature>
<dbReference type="Proteomes" id="UP000092730">
    <property type="component" value="Chromosome 3"/>
</dbReference>
<dbReference type="EMBL" id="KI894026">
    <property type="protein sequence ID" value="OCF21646.1"/>
    <property type="molecule type" value="Genomic_DNA"/>
</dbReference>
<feature type="region of interest" description="Disordered" evidence="1">
    <location>
        <begin position="1"/>
        <end position="33"/>
    </location>
</feature>